<dbReference type="PANTHER" id="PTHR43806">
    <property type="entry name" value="PEPTIDASE S8"/>
    <property type="match status" value="1"/>
</dbReference>
<dbReference type="Proteomes" id="UP000334019">
    <property type="component" value="Chromosome"/>
</dbReference>
<dbReference type="InterPro" id="IPR015500">
    <property type="entry name" value="Peptidase_S8_subtilisin-rel"/>
</dbReference>
<proteinExistence type="inferred from homology"/>
<dbReference type="PROSITE" id="PS51892">
    <property type="entry name" value="SUBTILASE"/>
    <property type="match status" value="1"/>
</dbReference>
<feature type="active site" description="Charge relay system" evidence="5">
    <location>
        <position position="124"/>
    </location>
</feature>
<dbReference type="GO" id="GO:0004252">
    <property type="term" value="F:serine-type endopeptidase activity"/>
    <property type="evidence" value="ECO:0007669"/>
    <property type="project" value="UniProtKB-UniRule"/>
</dbReference>
<dbReference type="EMBL" id="CP045851">
    <property type="protein sequence ID" value="QGG95853.1"/>
    <property type="molecule type" value="Genomic_DNA"/>
</dbReference>
<reference evidence="8 9" key="1">
    <citation type="submission" date="2019-11" db="EMBL/GenBank/DDBJ databases">
        <authorList>
            <person name="He Y."/>
        </authorList>
    </citation>
    <scope>NUCLEOTIDE SEQUENCE [LARGE SCALE GENOMIC DNA]</scope>
    <source>
        <strain evidence="8 9">SCSIO 58843</strain>
    </source>
</reference>
<dbReference type="AlphaFoldDB" id="A0A5Q2RJ72"/>
<evidence type="ECO:0000256" key="5">
    <source>
        <dbReference type="PROSITE-ProRule" id="PRU01240"/>
    </source>
</evidence>
<evidence type="ECO:0000256" key="2">
    <source>
        <dbReference type="ARBA" id="ARBA00022670"/>
    </source>
</evidence>
<evidence type="ECO:0000256" key="4">
    <source>
        <dbReference type="ARBA" id="ARBA00022825"/>
    </source>
</evidence>
<dbReference type="GO" id="GO:0006508">
    <property type="term" value="P:proteolysis"/>
    <property type="evidence" value="ECO:0007669"/>
    <property type="project" value="UniProtKB-KW"/>
</dbReference>
<dbReference type="PROSITE" id="PS00136">
    <property type="entry name" value="SUBTILASE_ASP"/>
    <property type="match status" value="1"/>
</dbReference>
<keyword evidence="2 5" id="KW-0645">Protease</keyword>
<dbReference type="Gene3D" id="3.40.50.200">
    <property type="entry name" value="Peptidase S8/S53 domain"/>
    <property type="match status" value="1"/>
</dbReference>
<sequence length="699" mass="71238">MIVDLAPGVTVADLAPHLAGPGPVDASDVDGAALVAGLAGSPAAPDGGAAEPTVDRVGADGTWVAVDVDDAELAALQRSGLVASVSPNRELVLSLSESVRAIGAADVGGAIGFDGSGSTIVVIDTGVDVTHPSLQESLVAEACFADDCRDDPFGEGSGLHCDPAAHPDCAHGTHVAAIAVGRDAPRGVAPGANLVSVRVFSVGVDRNGAPILRGSSADIRSALEWVRDNRQNWPGDTVAVNLSLGFDALVSRGHCDRLLGSVDPLVPVFNQLRSSGTALVVAAGNGPVGFAYGIQAPACFSAATPIGATYTSGGMAQFSLRSEKVSLVAPGAANPSTGIESADVGGGLRRDAGTSMAAPHVAGAMALLREAEPGLDVAAMEARLRDSGLPVADPYAPRAYSLVRVDRALCEVPRRVGCARATAGPGRITVRWANLVAADGGAAGVRVTPSDGSAALDLPPDASTHTFTGLANRRPVWYLVEVLDGDGAVLASARSNAAVPKAAAGPHGFVDVSAGAFFEPGVRWARSEGVTTGVAGSNRFEPAGAVTRGEVVTFLWRLAGRPSTGGGAGFADVRSSAFYAPAVAWARSTGVTQGYAGTNEFRPEAPVSRAELVTFLWRYAGQAAPYRPHGFRDTVGGAFYEAPVRWAAFHEVTTGVGGSRDFAPDAAVTRGEAVTFLHRVALDPATWRNPRTVPPTVVF</sequence>
<protein>
    <submittedName>
        <fullName evidence="8">S8 family serine peptidase</fullName>
    </submittedName>
</protein>
<evidence type="ECO:0000313" key="8">
    <source>
        <dbReference type="EMBL" id="QGG95853.1"/>
    </source>
</evidence>
<evidence type="ECO:0000256" key="1">
    <source>
        <dbReference type="ARBA" id="ARBA00011073"/>
    </source>
</evidence>
<dbReference type="InterPro" id="IPR001119">
    <property type="entry name" value="SLH_dom"/>
</dbReference>
<dbReference type="InterPro" id="IPR036852">
    <property type="entry name" value="Peptidase_S8/S53_dom_sf"/>
</dbReference>
<dbReference type="PROSITE" id="PS00138">
    <property type="entry name" value="SUBTILASE_SER"/>
    <property type="match status" value="1"/>
</dbReference>
<accession>A0A5Q2RJ72</accession>
<comment type="similarity">
    <text evidence="1 5 6">Belongs to the peptidase S8 family.</text>
</comment>
<dbReference type="InterPro" id="IPR023828">
    <property type="entry name" value="Peptidase_S8_Ser-AS"/>
</dbReference>
<dbReference type="InterPro" id="IPR050131">
    <property type="entry name" value="Peptidase_S8_subtilisin-like"/>
</dbReference>
<evidence type="ECO:0000259" key="7">
    <source>
        <dbReference type="PROSITE" id="PS51272"/>
    </source>
</evidence>
<evidence type="ECO:0000256" key="6">
    <source>
        <dbReference type="RuleBase" id="RU003355"/>
    </source>
</evidence>
<dbReference type="PROSITE" id="PS51272">
    <property type="entry name" value="SLH"/>
    <property type="match status" value="2"/>
</dbReference>
<dbReference type="Pfam" id="PF00082">
    <property type="entry name" value="Peptidase_S8"/>
    <property type="match status" value="1"/>
</dbReference>
<dbReference type="PRINTS" id="PR00723">
    <property type="entry name" value="SUBTILISIN"/>
</dbReference>
<feature type="active site" description="Charge relay system" evidence="5">
    <location>
        <position position="171"/>
    </location>
</feature>
<evidence type="ECO:0000256" key="3">
    <source>
        <dbReference type="ARBA" id="ARBA00022801"/>
    </source>
</evidence>
<feature type="active site" description="Charge relay system" evidence="5">
    <location>
        <position position="355"/>
    </location>
</feature>
<evidence type="ECO:0000313" key="9">
    <source>
        <dbReference type="Proteomes" id="UP000334019"/>
    </source>
</evidence>
<dbReference type="InterPro" id="IPR023827">
    <property type="entry name" value="Peptidase_S8_Asp-AS"/>
</dbReference>
<dbReference type="InterPro" id="IPR000209">
    <property type="entry name" value="Peptidase_S8/S53_dom"/>
</dbReference>
<dbReference type="Pfam" id="PF00395">
    <property type="entry name" value="SLH"/>
    <property type="match status" value="3"/>
</dbReference>
<keyword evidence="3 5" id="KW-0378">Hydrolase</keyword>
<keyword evidence="9" id="KW-1185">Reference proteome</keyword>
<organism evidence="8 9">
    <name type="scientific">Actinomarinicola tropica</name>
    <dbReference type="NCBI Taxonomy" id="2789776"/>
    <lineage>
        <taxon>Bacteria</taxon>
        <taxon>Bacillati</taxon>
        <taxon>Actinomycetota</taxon>
        <taxon>Acidimicrobiia</taxon>
        <taxon>Acidimicrobiales</taxon>
        <taxon>Iamiaceae</taxon>
        <taxon>Actinomarinicola</taxon>
    </lineage>
</organism>
<feature type="domain" description="SLH" evidence="7">
    <location>
        <begin position="505"/>
        <end position="565"/>
    </location>
</feature>
<gene>
    <name evidence="8" type="ORF">GH723_12510</name>
</gene>
<dbReference type="SUPFAM" id="SSF52743">
    <property type="entry name" value="Subtilisin-like"/>
    <property type="match status" value="1"/>
</dbReference>
<keyword evidence="4 5" id="KW-0720">Serine protease</keyword>
<name>A0A5Q2RJ72_9ACTN</name>
<dbReference type="PANTHER" id="PTHR43806:SF11">
    <property type="entry name" value="CEREVISIN-RELATED"/>
    <property type="match status" value="1"/>
</dbReference>
<dbReference type="RefSeq" id="WP_153759959.1">
    <property type="nucleotide sequence ID" value="NZ_CP045851.1"/>
</dbReference>
<dbReference type="KEGG" id="atq:GH723_12510"/>
<feature type="domain" description="SLH" evidence="7">
    <location>
        <begin position="566"/>
        <end position="630"/>
    </location>
</feature>